<accession>A0A9D9IYS2</accession>
<gene>
    <name evidence="2" type="ORF">IAB76_02505</name>
</gene>
<keyword evidence="1" id="KW-0732">Signal</keyword>
<protein>
    <recommendedName>
        <fullName evidence="4">Outer membrane protein beta-barrel domain-containing protein</fullName>
    </recommendedName>
</protein>
<reference evidence="2" key="1">
    <citation type="submission" date="2020-10" db="EMBL/GenBank/DDBJ databases">
        <authorList>
            <person name="Gilroy R."/>
        </authorList>
    </citation>
    <scope>NUCLEOTIDE SEQUENCE</scope>
    <source>
        <strain evidence="2">B3-1481</strain>
    </source>
</reference>
<sequence length="276" mass="30411">MKKFILSAAAVLFTALAANAQHAVDILTLDNGEELVGEVVSRDSAGVSFRTADGTLNKWIDLSDIVGERREYLDAARYRALTGNVAPEPSSRKVGYGALVEFRAGIGGMNSGEFDLSTSQGWFVNPDLFVGVSAGARWQIEYYPGAYVRSTSTMSIPVSLTGRYYFRNSRRCSPYIDFKAGYSLPVIDAVYWREGQTDGLGGGREGYREKGPFSCLTGGVELGRFSIHAGFTLSTLEHARFSDDYLVNYMSGRWKYVSSLYRYVQVDACIGVGFRF</sequence>
<dbReference type="Gene3D" id="2.40.160.20">
    <property type="match status" value="1"/>
</dbReference>
<proteinExistence type="predicted"/>
<evidence type="ECO:0000313" key="2">
    <source>
        <dbReference type="EMBL" id="MBO8479968.1"/>
    </source>
</evidence>
<name>A0A9D9IYS2_9BACT</name>
<evidence type="ECO:0000313" key="3">
    <source>
        <dbReference type="Proteomes" id="UP000823769"/>
    </source>
</evidence>
<reference evidence="2" key="2">
    <citation type="journal article" date="2021" name="PeerJ">
        <title>Extensive microbial diversity within the chicken gut microbiome revealed by metagenomics and culture.</title>
        <authorList>
            <person name="Gilroy R."/>
            <person name="Ravi A."/>
            <person name="Getino M."/>
            <person name="Pursley I."/>
            <person name="Horton D.L."/>
            <person name="Alikhan N.F."/>
            <person name="Baker D."/>
            <person name="Gharbi K."/>
            <person name="Hall N."/>
            <person name="Watson M."/>
            <person name="Adriaenssens E.M."/>
            <person name="Foster-Nyarko E."/>
            <person name="Jarju S."/>
            <person name="Secka A."/>
            <person name="Antonio M."/>
            <person name="Oren A."/>
            <person name="Chaudhuri R.R."/>
            <person name="La Ragione R."/>
            <person name="Hildebrand F."/>
            <person name="Pallen M.J."/>
        </authorList>
    </citation>
    <scope>NUCLEOTIDE SEQUENCE</scope>
    <source>
        <strain evidence="2">B3-1481</strain>
    </source>
</reference>
<comment type="caution">
    <text evidence="2">The sequence shown here is derived from an EMBL/GenBank/DDBJ whole genome shotgun (WGS) entry which is preliminary data.</text>
</comment>
<organism evidence="2 3">
    <name type="scientific">Candidatus Cryptobacteroides avistercoris</name>
    <dbReference type="NCBI Taxonomy" id="2840758"/>
    <lineage>
        <taxon>Bacteria</taxon>
        <taxon>Pseudomonadati</taxon>
        <taxon>Bacteroidota</taxon>
        <taxon>Bacteroidia</taxon>
        <taxon>Bacteroidales</taxon>
        <taxon>Candidatus Cryptobacteroides</taxon>
    </lineage>
</organism>
<feature type="signal peptide" evidence="1">
    <location>
        <begin position="1"/>
        <end position="23"/>
    </location>
</feature>
<dbReference type="Proteomes" id="UP000823769">
    <property type="component" value="Unassembled WGS sequence"/>
</dbReference>
<evidence type="ECO:0000256" key="1">
    <source>
        <dbReference type="SAM" id="SignalP"/>
    </source>
</evidence>
<dbReference type="AlphaFoldDB" id="A0A9D9IYS2"/>
<feature type="chain" id="PRO_5039008206" description="Outer membrane protein beta-barrel domain-containing protein" evidence="1">
    <location>
        <begin position="24"/>
        <end position="276"/>
    </location>
</feature>
<evidence type="ECO:0008006" key="4">
    <source>
        <dbReference type="Google" id="ProtNLM"/>
    </source>
</evidence>
<dbReference type="EMBL" id="JADILW010000038">
    <property type="protein sequence ID" value="MBO8479968.1"/>
    <property type="molecule type" value="Genomic_DNA"/>
</dbReference>